<keyword evidence="6" id="KW-1185">Reference proteome</keyword>
<name>A0A4R5AUN7_9ACTN</name>
<evidence type="ECO:0000256" key="1">
    <source>
        <dbReference type="ARBA" id="ARBA00009080"/>
    </source>
</evidence>
<reference evidence="5 6" key="1">
    <citation type="submission" date="2019-03" db="EMBL/GenBank/DDBJ databases">
        <title>Draft genome sequences of novel Actinobacteria.</title>
        <authorList>
            <person name="Sahin N."/>
            <person name="Ay H."/>
            <person name="Saygin H."/>
        </authorList>
    </citation>
    <scope>NUCLEOTIDE SEQUENCE [LARGE SCALE GENOMIC DNA]</scope>
    <source>
        <strain evidence="5 6">DSM 45941</strain>
    </source>
</reference>
<dbReference type="InterPro" id="IPR006115">
    <property type="entry name" value="6PGDH_NADP-bd"/>
</dbReference>
<dbReference type="Pfam" id="PF21761">
    <property type="entry name" value="RedAm-like_C"/>
    <property type="match status" value="1"/>
</dbReference>
<dbReference type="RefSeq" id="WP_132200451.1">
    <property type="nucleotide sequence ID" value="NZ_SMKY01000151.1"/>
</dbReference>
<evidence type="ECO:0000259" key="3">
    <source>
        <dbReference type="Pfam" id="PF03446"/>
    </source>
</evidence>
<gene>
    <name evidence="5" type="ORF">E1293_27855</name>
</gene>
<comment type="similarity">
    <text evidence="1">Belongs to the HIBADH-related family.</text>
</comment>
<evidence type="ECO:0000313" key="5">
    <source>
        <dbReference type="EMBL" id="TDD75780.1"/>
    </source>
</evidence>
<accession>A0A4R5AUN7</accession>
<dbReference type="AlphaFoldDB" id="A0A4R5AUN7"/>
<dbReference type="InterPro" id="IPR048666">
    <property type="entry name" value="RedAm-like_C"/>
</dbReference>
<evidence type="ECO:0000256" key="2">
    <source>
        <dbReference type="ARBA" id="ARBA00023002"/>
    </source>
</evidence>
<protein>
    <submittedName>
        <fullName evidence="5">NAD(P)-dependent oxidoreductase</fullName>
    </submittedName>
</protein>
<dbReference type="Pfam" id="PF03446">
    <property type="entry name" value="NAD_binding_2"/>
    <property type="match status" value="1"/>
</dbReference>
<dbReference type="PANTHER" id="PTHR43580:SF2">
    <property type="entry name" value="CYTOKINE-LIKE NUCLEAR FACTOR N-PAC"/>
    <property type="match status" value="1"/>
</dbReference>
<dbReference type="InterPro" id="IPR015815">
    <property type="entry name" value="HIBADH-related"/>
</dbReference>
<dbReference type="EMBL" id="SMKY01000151">
    <property type="protein sequence ID" value="TDD75780.1"/>
    <property type="molecule type" value="Genomic_DNA"/>
</dbReference>
<dbReference type="Gene3D" id="1.10.1040.10">
    <property type="entry name" value="N-(1-d-carboxylethyl)-l-norvaline Dehydrogenase, domain 2"/>
    <property type="match status" value="1"/>
</dbReference>
<feature type="domain" description="NADPH-dependent reductive aminase-like C-terminal" evidence="4">
    <location>
        <begin position="168"/>
        <end position="293"/>
    </location>
</feature>
<proteinExistence type="inferred from homology"/>
<sequence>MTSANSDARPSVAVLGLGEMGTALAGAFLDGGHPTTVWNRTPGKAEALVAKGAGRGATAGEAVGPAEVVVVNVKGGAAVREVLEQAGDAIAGRAVVNLSDGTSGEVRAVAEAVAQAGAEYLHGQIMTIAPGIGHPDATIFYGGAAGVHERHGEVLGLLSGHSPLVSDDPGVAVLYGMAVHGTMWGLLNGFLHAAAALSDEGVAMERFLDHADAPLAALSAFLPSIAAEVDQGRYATPYGALRHHLPSAQDLVGESRDRGIDAGLPEYTLSIVERAVEQGHGDDSYARLVDHFRTGSMGGGSRRVGPGSRG</sequence>
<dbReference type="Proteomes" id="UP000295578">
    <property type="component" value="Unassembled WGS sequence"/>
</dbReference>
<dbReference type="InterPro" id="IPR036291">
    <property type="entry name" value="NAD(P)-bd_dom_sf"/>
</dbReference>
<dbReference type="GO" id="GO:0016491">
    <property type="term" value="F:oxidoreductase activity"/>
    <property type="evidence" value="ECO:0007669"/>
    <property type="project" value="UniProtKB-KW"/>
</dbReference>
<evidence type="ECO:0000259" key="4">
    <source>
        <dbReference type="Pfam" id="PF21761"/>
    </source>
</evidence>
<dbReference type="InterPro" id="IPR013328">
    <property type="entry name" value="6PGD_dom2"/>
</dbReference>
<comment type="caution">
    <text evidence="5">The sequence shown here is derived from an EMBL/GenBank/DDBJ whole genome shotgun (WGS) entry which is preliminary data.</text>
</comment>
<dbReference type="PANTHER" id="PTHR43580">
    <property type="entry name" value="OXIDOREDUCTASE GLYR1-RELATED"/>
    <property type="match status" value="1"/>
</dbReference>
<dbReference type="GO" id="GO:0050661">
    <property type="term" value="F:NADP binding"/>
    <property type="evidence" value="ECO:0007669"/>
    <property type="project" value="InterPro"/>
</dbReference>
<dbReference type="OrthoDB" id="4535742at2"/>
<dbReference type="Gene3D" id="3.40.50.720">
    <property type="entry name" value="NAD(P)-binding Rossmann-like Domain"/>
    <property type="match status" value="1"/>
</dbReference>
<dbReference type="SUPFAM" id="SSF51735">
    <property type="entry name" value="NAD(P)-binding Rossmann-fold domains"/>
    <property type="match status" value="1"/>
</dbReference>
<dbReference type="PIRSF" id="PIRSF000103">
    <property type="entry name" value="HIBADH"/>
    <property type="match status" value="1"/>
</dbReference>
<dbReference type="InterPro" id="IPR051265">
    <property type="entry name" value="HIBADH-related_NP60_sf"/>
</dbReference>
<feature type="domain" description="6-phosphogluconate dehydrogenase NADP-binding" evidence="3">
    <location>
        <begin position="12"/>
        <end position="157"/>
    </location>
</feature>
<evidence type="ECO:0000313" key="6">
    <source>
        <dbReference type="Proteomes" id="UP000295578"/>
    </source>
</evidence>
<organism evidence="5 6">
    <name type="scientific">Actinomadura darangshiensis</name>
    <dbReference type="NCBI Taxonomy" id="705336"/>
    <lineage>
        <taxon>Bacteria</taxon>
        <taxon>Bacillati</taxon>
        <taxon>Actinomycetota</taxon>
        <taxon>Actinomycetes</taxon>
        <taxon>Streptosporangiales</taxon>
        <taxon>Thermomonosporaceae</taxon>
        <taxon>Actinomadura</taxon>
    </lineage>
</organism>
<keyword evidence="2" id="KW-0560">Oxidoreductase</keyword>